<evidence type="ECO:0000256" key="1">
    <source>
        <dbReference type="ARBA" id="ARBA00022605"/>
    </source>
</evidence>
<dbReference type="GO" id="GO:0005829">
    <property type="term" value="C:cytosol"/>
    <property type="evidence" value="ECO:0007669"/>
    <property type="project" value="TreeGrafter"/>
</dbReference>
<reference evidence="6 7" key="1">
    <citation type="submission" date="2017-03" db="EMBL/GenBank/DDBJ databases">
        <title>Genome sequence of Clostridium thermoalcaliphilum DSM 7309.</title>
        <authorList>
            <person name="Poehlein A."/>
            <person name="Daniel R."/>
        </authorList>
    </citation>
    <scope>NUCLEOTIDE SEQUENCE [LARGE SCALE GENOMIC DNA]</scope>
    <source>
        <strain evidence="6 7">DSM 7309</strain>
    </source>
</reference>
<dbReference type="AlphaFoldDB" id="A0A1V4IB56"/>
<keyword evidence="1" id="KW-0028">Amino-acid biosynthesis</keyword>
<dbReference type="Gene3D" id="1.10.275.60">
    <property type="match status" value="1"/>
</dbReference>
<evidence type="ECO:0000313" key="6">
    <source>
        <dbReference type="EMBL" id="OPJ57159.1"/>
    </source>
</evidence>
<dbReference type="Pfam" id="PF10397">
    <property type="entry name" value="ADSL_C"/>
    <property type="match status" value="1"/>
</dbReference>
<keyword evidence="2 4" id="KW-0456">Lyase</keyword>
<dbReference type="OrthoDB" id="9768878at2"/>
<dbReference type="PROSITE" id="PS00163">
    <property type="entry name" value="FUMARATE_LYASES"/>
    <property type="match status" value="1"/>
</dbReference>
<dbReference type="NCBIfam" id="TIGR00928">
    <property type="entry name" value="purB"/>
    <property type="match status" value="1"/>
</dbReference>
<dbReference type="Pfam" id="PF00206">
    <property type="entry name" value="Lyase_1"/>
    <property type="match status" value="1"/>
</dbReference>
<dbReference type="Gene3D" id="1.20.200.10">
    <property type="entry name" value="Fumarase/aspartase (Central domain)"/>
    <property type="match status" value="1"/>
</dbReference>
<proteinExistence type="inferred from homology"/>
<comment type="catalytic activity">
    <reaction evidence="4">
        <text>N(6)-(1,2-dicarboxyethyl)-AMP = fumarate + AMP</text>
        <dbReference type="Rhea" id="RHEA:16853"/>
        <dbReference type="ChEBI" id="CHEBI:29806"/>
        <dbReference type="ChEBI" id="CHEBI:57567"/>
        <dbReference type="ChEBI" id="CHEBI:456215"/>
        <dbReference type="EC" id="4.3.2.2"/>
    </reaction>
</comment>
<comment type="catalytic activity">
    <reaction evidence="4">
        <text>(2S)-2-[5-amino-1-(5-phospho-beta-D-ribosyl)imidazole-4-carboxamido]succinate = 5-amino-1-(5-phospho-beta-D-ribosyl)imidazole-4-carboxamide + fumarate</text>
        <dbReference type="Rhea" id="RHEA:23920"/>
        <dbReference type="ChEBI" id="CHEBI:29806"/>
        <dbReference type="ChEBI" id="CHEBI:58443"/>
        <dbReference type="ChEBI" id="CHEBI:58475"/>
        <dbReference type="EC" id="4.3.2.2"/>
    </reaction>
</comment>
<gene>
    <name evidence="6" type="primary">purB</name>
    <name evidence="6" type="ORF">CLOTH_04420</name>
</gene>
<keyword evidence="4" id="KW-0658">Purine biosynthesis</keyword>
<dbReference type="PANTHER" id="PTHR43172:SF1">
    <property type="entry name" value="ADENYLOSUCCINATE LYASE"/>
    <property type="match status" value="1"/>
</dbReference>
<dbReference type="GO" id="GO:0006189">
    <property type="term" value="P:'de novo' IMP biosynthetic process"/>
    <property type="evidence" value="ECO:0007669"/>
    <property type="project" value="UniProtKB-UniPathway"/>
</dbReference>
<dbReference type="Gene3D" id="1.10.40.30">
    <property type="entry name" value="Fumarase/aspartase (C-terminal domain)"/>
    <property type="match status" value="1"/>
</dbReference>
<evidence type="ECO:0000256" key="3">
    <source>
        <dbReference type="NCBIfam" id="TIGR00928"/>
    </source>
</evidence>
<name>A0A1V4IB56_9FIRM</name>
<comment type="pathway">
    <text evidence="4">Purine metabolism; AMP biosynthesis via de novo pathway; AMP from IMP: step 2/2.</text>
</comment>
<dbReference type="GO" id="GO:0044208">
    <property type="term" value="P:'de novo' AMP biosynthetic process"/>
    <property type="evidence" value="ECO:0007669"/>
    <property type="project" value="UniProtKB-UniPathway"/>
</dbReference>
<sequence length="477" mass="54767">MSTSSYQNPLIERYSSKEMSSLFSDETKFRTWRKLWVALAEAQMELGLNITQDQINEMKHNIDFINFEDAKRFEKETRHDVMSHVKAYGVLCPKAKGIIHLGATSAFVGDNTDIILMKKGMDIIIKKLVNLINNLKEFAIKYKDTPTLGFTHFQAAQLTTVGKRACLWIQDLLLDFYDLEYRMNNLKLRGVKGTTGTQASFLSLFDGDHEKVKKLEAKVCEKMGFKESYFVTGQTYSRKVDYQVLSTLSSIAQSMNKITNDIRLLQSLKEIEEPFESNQIGSSAMAYKRNPMRCERISSLSKYLISNTLNPALVFSTQWLERTLDDSANRRISIPQAFLAVDAILEIGINVTDGLVVYEKIINKHIEEELPFMATETILMEAVKRGGDRQELHEKIRQYSMEAAREVKQEGKNNNLMEYIEKDEAFMLSKEDIDAIMDPKNFIGRASEQVVEFIEYEVNKVVSQYKDYLGIKVELNV</sequence>
<dbReference type="CDD" id="cd03302">
    <property type="entry name" value="Adenylsuccinate_lyase_2"/>
    <property type="match status" value="1"/>
</dbReference>
<dbReference type="UniPathway" id="UPA00074">
    <property type="reaction ID" value="UER00132"/>
</dbReference>
<dbReference type="GO" id="GO:0008652">
    <property type="term" value="P:amino acid biosynthetic process"/>
    <property type="evidence" value="ECO:0007669"/>
    <property type="project" value="UniProtKB-KW"/>
</dbReference>
<dbReference type="GO" id="GO:0004018">
    <property type="term" value="F:N6-(1,2-dicarboxyethyl)AMP AMP-lyase (fumarate-forming) activity"/>
    <property type="evidence" value="ECO:0007669"/>
    <property type="project" value="UniProtKB-UniRule"/>
</dbReference>
<dbReference type="UniPathway" id="UPA00075">
    <property type="reaction ID" value="UER00336"/>
</dbReference>
<dbReference type="PRINTS" id="PR00149">
    <property type="entry name" value="FUMRATELYASE"/>
</dbReference>
<dbReference type="STRING" id="29349.CLOTH_04420"/>
<dbReference type="RefSeq" id="WP_079410795.1">
    <property type="nucleotide sequence ID" value="NZ_MZGW01000001.1"/>
</dbReference>
<dbReference type="Proteomes" id="UP000190140">
    <property type="component" value="Unassembled WGS sequence"/>
</dbReference>
<comment type="similarity">
    <text evidence="4">Belongs to the lyase 1 family. Adenylosuccinate lyase subfamily.</text>
</comment>
<dbReference type="EC" id="4.3.2.2" evidence="3 4"/>
<dbReference type="SMART" id="SM00998">
    <property type="entry name" value="ADSL_C"/>
    <property type="match status" value="1"/>
</dbReference>
<feature type="domain" description="Adenylosuccinate lyase C-terminal" evidence="5">
    <location>
        <begin position="370"/>
        <end position="454"/>
    </location>
</feature>
<keyword evidence="7" id="KW-1185">Reference proteome</keyword>
<dbReference type="InterPro" id="IPR019468">
    <property type="entry name" value="AdenyloSucc_lyase_C"/>
</dbReference>
<protein>
    <recommendedName>
        <fullName evidence="3 4">Adenylosuccinate lyase</fullName>
        <shortName evidence="4">ASL</shortName>
        <ecNumber evidence="3 4">4.3.2.2</ecNumber>
    </recommendedName>
    <alternativeName>
        <fullName evidence="4">Adenylosuccinase</fullName>
    </alternativeName>
</protein>
<organism evidence="6 7">
    <name type="scientific">Alkalithermobacter paradoxus</name>
    <dbReference type="NCBI Taxonomy" id="29349"/>
    <lineage>
        <taxon>Bacteria</taxon>
        <taxon>Bacillati</taxon>
        <taxon>Bacillota</taxon>
        <taxon>Clostridia</taxon>
        <taxon>Peptostreptococcales</taxon>
        <taxon>Tepidibacteraceae</taxon>
        <taxon>Alkalithermobacter</taxon>
    </lineage>
</organism>
<dbReference type="InterPro" id="IPR008948">
    <property type="entry name" value="L-Aspartase-like"/>
</dbReference>
<dbReference type="SUPFAM" id="SSF48557">
    <property type="entry name" value="L-aspartase-like"/>
    <property type="match status" value="1"/>
</dbReference>
<dbReference type="InterPro" id="IPR000362">
    <property type="entry name" value="Fumarate_lyase_fam"/>
</dbReference>
<dbReference type="InterPro" id="IPR020557">
    <property type="entry name" value="Fumarate_lyase_CS"/>
</dbReference>
<dbReference type="EMBL" id="MZGW01000001">
    <property type="protein sequence ID" value="OPJ57159.1"/>
    <property type="molecule type" value="Genomic_DNA"/>
</dbReference>
<accession>A0A1V4IB56</accession>
<dbReference type="InterPro" id="IPR022761">
    <property type="entry name" value="Fumarate_lyase_N"/>
</dbReference>
<comment type="caution">
    <text evidence="6">The sequence shown here is derived from an EMBL/GenBank/DDBJ whole genome shotgun (WGS) entry which is preliminary data.</text>
</comment>
<evidence type="ECO:0000256" key="2">
    <source>
        <dbReference type="ARBA" id="ARBA00023239"/>
    </source>
</evidence>
<comment type="pathway">
    <text evidence="4">Purine metabolism; IMP biosynthesis via de novo pathway; 5-amino-1-(5-phospho-D-ribosyl)imidazole-4-carboxamide from 5-amino-1-(5-phospho-D-ribosyl)imidazole-4-carboxylate: step 2/2.</text>
</comment>
<dbReference type="InterPro" id="IPR004769">
    <property type="entry name" value="Pur_lyase"/>
</dbReference>
<dbReference type="GO" id="GO:0070626">
    <property type="term" value="F:(S)-2-(5-amino-1-(5-phospho-D-ribosyl)imidazole-4-carboxamido) succinate lyase (fumarate-forming) activity"/>
    <property type="evidence" value="ECO:0007669"/>
    <property type="project" value="TreeGrafter"/>
</dbReference>
<evidence type="ECO:0000313" key="7">
    <source>
        <dbReference type="Proteomes" id="UP000190140"/>
    </source>
</evidence>
<evidence type="ECO:0000259" key="5">
    <source>
        <dbReference type="SMART" id="SM00998"/>
    </source>
</evidence>
<dbReference type="PANTHER" id="PTHR43172">
    <property type="entry name" value="ADENYLOSUCCINATE LYASE"/>
    <property type="match status" value="1"/>
</dbReference>
<evidence type="ECO:0000256" key="4">
    <source>
        <dbReference type="RuleBase" id="RU361172"/>
    </source>
</evidence>